<evidence type="ECO:0008006" key="5">
    <source>
        <dbReference type="Google" id="ProtNLM"/>
    </source>
</evidence>
<proteinExistence type="predicted"/>
<dbReference type="AlphaFoldDB" id="A0A8H5LUI8"/>
<gene>
    <name evidence="3" type="ORF">D9758_001246</name>
</gene>
<dbReference type="EMBL" id="JAACJM010000012">
    <property type="protein sequence ID" value="KAF5370072.1"/>
    <property type="molecule type" value="Genomic_DNA"/>
</dbReference>
<protein>
    <recommendedName>
        <fullName evidence="5">Pentatricopeptide repeat-containing protein</fullName>
    </recommendedName>
</protein>
<dbReference type="InterPro" id="IPR002885">
    <property type="entry name" value="PPR_rpt"/>
</dbReference>
<dbReference type="Proteomes" id="UP000559256">
    <property type="component" value="Unassembled WGS sequence"/>
</dbReference>
<evidence type="ECO:0000256" key="2">
    <source>
        <dbReference type="SAM" id="MobiDB-lite"/>
    </source>
</evidence>
<keyword evidence="4" id="KW-1185">Reference proteome</keyword>
<reference evidence="3 4" key="1">
    <citation type="journal article" date="2020" name="ISME J.">
        <title>Uncovering the hidden diversity of litter-decomposition mechanisms in mushroom-forming fungi.</title>
        <authorList>
            <person name="Floudas D."/>
            <person name="Bentzer J."/>
            <person name="Ahren D."/>
            <person name="Johansson T."/>
            <person name="Persson P."/>
            <person name="Tunlid A."/>
        </authorList>
    </citation>
    <scope>NUCLEOTIDE SEQUENCE [LARGE SCALE GENOMIC DNA]</scope>
    <source>
        <strain evidence="3 4">CBS 291.85</strain>
    </source>
</reference>
<keyword evidence="1" id="KW-0175">Coiled coil</keyword>
<organism evidence="3 4">
    <name type="scientific">Tetrapyrgos nigripes</name>
    <dbReference type="NCBI Taxonomy" id="182062"/>
    <lineage>
        <taxon>Eukaryota</taxon>
        <taxon>Fungi</taxon>
        <taxon>Dikarya</taxon>
        <taxon>Basidiomycota</taxon>
        <taxon>Agaricomycotina</taxon>
        <taxon>Agaricomycetes</taxon>
        <taxon>Agaricomycetidae</taxon>
        <taxon>Agaricales</taxon>
        <taxon>Marasmiineae</taxon>
        <taxon>Marasmiaceae</taxon>
        <taxon>Tetrapyrgos</taxon>
    </lineage>
</organism>
<feature type="coiled-coil region" evidence="1">
    <location>
        <begin position="506"/>
        <end position="533"/>
    </location>
</feature>
<evidence type="ECO:0000256" key="1">
    <source>
        <dbReference type="SAM" id="Coils"/>
    </source>
</evidence>
<accession>A0A8H5LUI8</accession>
<name>A0A8H5LUI8_9AGAR</name>
<evidence type="ECO:0000313" key="4">
    <source>
        <dbReference type="Proteomes" id="UP000559256"/>
    </source>
</evidence>
<comment type="caution">
    <text evidence="3">The sequence shown here is derived from an EMBL/GenBank/DDBJ whole genome shotgun (WGS) entry which is preliminary data.</text>
</comment>
<dbReference type="Pfam" id="PF13812">
    <property type="entry name" value="PPR_3"/>
    <property type="match status" value="1"/>
</dbReference>
<dbReference type="OrthoDB" id="276151at2759"/>
<dbReference type="InterPro" id="IPR011990">
    <property type="entry name" value="TPR-like_helical_dom_sf"/>
</dbReference>
<feature type="compositionally biased region" description="Polar residues" evidence="2">
    <location>
        <begin position="448"/>
        <end position="458"/>
    </location>
</feature>
<evidence type="ECO:0000313" key="3">
    <source>
        <dbReference type="EMBL" id="KAF5370072.1"/>
    </source>
</evidence>
<feature type="region of interest" description="Disordered" evidence="2">
    <location>
        <begin position="439"/>
        <end position="458"/>
    </location>
</feature>
<sequence length="592" mass="67430">MALPSDLQDLISSANTHSTHSLQHHEKFQALHSSLNEEDVQPGKVWLDYVGLLNSVGYEHLDLSIHQEVLRKCTLYSRKLRDISNHRLRTGHDPLQILPESRFRTIIRNIHASGMKPSIHDYNFVLEQFAAVGHHKGAMQVFEELTKHSIPQQRSFGFCLQAIAHRLSITINPSKRPPLLVQARAMMSELMGNMQKYSVPFSNINLDFTMRILKETSDLAGFESLLKQGYGIDMAYPDRPALELSGAPSVFGADSVPVEPVQFSVSTLNAVVDMYGSAGNISRMVQAFEVLAVPLPAAQQHFFSSFEDDDDFGVASKSSTASFTPHAQPNSKTLKIMLKHLAKADHFQLMRHYILVALELDRAVDRQTRVNVVTSRGYHHVPSPHFAVDKAMFAACVTKSGVAKRSAFMRWLEARLRVIIRKKKNDLEFYKNHARGAWRRNKLPSGTPPSEKSGSNALSTSELKPVQIYFRGHRWRVFNVEDKVSFHHGPPPRPPPSKPLNLYIHNRHLEKTIKELEGLRERLERIKARKHDRVKDRLGRRVWGRKDIYLSNGGDRRGRVSRQRWREIVNYKPREMDAKDARSAEMAAYQGT</sequence>
<dbReference type="Gene3D" id="1.25.40.10">
    <property type="entry name" value="Tetratricopeptide repeat domain"/>
    <property type="match status" value="1"/>
</dbReference>